<dbReference type="HOGENOM" id="CLU_2982979_0_0_1"/>
<dbReference type="PaxDb" id="29760-VIT_14s0030g00880.t01"/>
<reference evidence="3" key="1">
    <citation type="journal article" date="2007" name="Nature">
        <title>The grapevine genome sequence suggests ancestral hexaploidization in major angiosperm phyla.</title>
        <authorList>
            <consortium name="The French-Italian Public Consortium for Grapevine Genome Characterization."/>
            <person name="Jaillon O."/>
            <person name="Aury J.-M."/>
            <person name="Noel B."/>
            <person name="Policriti A."/>
            <person name="Clepet C."/>
            <person name="Casagrande A."/>
            <person name="Choisne N."/>
            <person name="Aubourg S."/>
            <person name="Vitulo N."/>
            <person name="Jubin C."/>
            <person name="Vezzi A."/>
            <person name="Legeai F."/>
            <person name="Hugueney P."/>
            <person name="Dasilva C."/>
            <person name="Horner D."/>
            <person name="Mica E."/>
            <person name="Jublot D."/>
            <person name="Poulain J."/>
            <person name="Bruyere C."/>
            <person name="Billault A."/>
            <person name="Segurens B."/>
            <person name="Gouyvenoux M."/>
            <person name="Ugarte E."/>
            <person name="Cattonaro F."/>
            <person name="Anthouard V."/>
            <person name="Vico V."/>
            <person name="Del Fabbro C."/>
            <person name="Alaux M."/>
            <person name="Di Gaspero G."/>
            <person name="Dumas V."/>
            <person name="Felice N."/>
            <person name="Paillard S."/>
            <person name="Juman I."/>
            <person name="Moroldo M."/>
            <person name="Scalabrin S."/>
            <person name="Canaguier A."/>
            <person name="Le Clainche I."/>
            <person name="Malacrida G."/>
            <person name="Durand E."/>
            <person name="Pesole G."/>
            <person name="Laucou V."/>
            <person name="Chatelet P."/>
            <person name="Merdinoglu D."/>
            <person name="Delledonne M."/>
            <person name="Pezzotti M."/>
            <person name="Lecharny A."/>
            <person name="Scarpelli C."/>
            <person name="Artiguenave F."/>
            <person name="Pe M.E."/>
            <person name="Valle G."/>
            <person name="Morgante M."/>
            <person name="Caboche M."/>
            <person name="Adam-Blondon A.-F."/>
            <person name="Weissenbach J."/>
            <person name="Quetier F."/>
            <person name="Wincker P."/>
        </authorList>
    </citation>
    <scope>NUCLEOTIDE SEQUENCE [LARGE SCALE GENOMIC DNA]</scope>
    <source>
        <strain evidence="3">cv. Pinot noir / PN40024</strain>
    </source>
</reference>
<organism evidence="2 3">
    <name type="scientific">Vitis vinifera</name>
    <name type="common">Grape</name>
    <dbReference type="NCBI Taxonomy" id="29760"/>
    <lineage>
        <taxon>Eukaryota</taxon>
        <taxon>Viridiplantae</taxon>
        <taxon>Streptophyta</taxon>
        <taxon>Embryophyta</taxon>
        <taxon>Tracheophyta</taxon>
        <taxon>Spermatophyta</taxon>
        <taxon>Magnoliopsida</taxon>
        <taxon>eudicotyledons</taxon>
        <taxon>Gunneridae</taxon>
        <taxon>Pentapetalae</taxon>
        <taxon>rosids</taxon>
        <taxon>Vitales</taxon>
        <taxon>Vitaceae</taxon>
        <taxon>Viteae</taxon>
        <taxon>Vitis</taxon>
    </lineage>
</organism>
<feature type="compositionally biased region" description="Basic residues" evidence="1">
    <location>
        <begin position="45"/>
        <end position="58"/>
    </location>
</feature>
<dbReference type="Proteomes" id="UP000009183">
    <property type="component" value="Chromosome 14"/>
</dbReference>
<dbReference type="InParanoid" id="F6HTY4"/>
<evidence type="ECO:0000313" key="3">
    <source>
        <dbReference type="Proteomes" id="UP000009183"/>
    </source>
</evidence>
<proteinExistence type="predicted"/>
<evidence type="ECO:0000313" key="2">
    <source>
        <dbReference type="EMBL" id="CCB58145.1"/>
    </source>
</evidence>
<evidence type="ECO:0000256" key="1">
    <source>
        <dbReference type="SAM" id="MobiDB-lite"/>
    </source>
</evidence>
<keyword evidence="3" id="KW-1185">Reference proteome</keyword>
<accession>F6HTY4</accession>
<gene>
    <name evidence="2" type="ordered locus">VIT_14s0030g00880</name>
</gene>
<dbReference type="EMBL" id="FN596249">
    <property type="protein sequence ID" value="CCB58145.1"/>
    <property type="molecule type" value="Genomic_DNA"/>
</dbReference>
<feature type="compositionally biased region" description="Basic and acidic residues" evidence="1">
    <location>
        <begin position="26"/>
        <end position="44"/>
    </location>
</feature>
<name>F6HTY4_VITVI</name>
<dbReference type="AlphaFoldDB" id="F6HTY4"/>
<protein>
    <submittedName>
        <fullName evidence="2">Uncharacterized protein</fullName>
    </submittedName>
</protein>
<feature type="region of interest" description="Disordered" evidence="1">
    <location>
        <begin position="26"/>
        <end position="58"/>
    </location>
</feature>
<sequence>MKSGWRLGREENELFEKKVGNKFRGGTEKRLKSFSRGDIRGEKKKEKKTRDKKKKRHC</sequence>